<name>A0A8H7BQP7_9FUNG</name>
<dbReference type="Pfam" id="PF00610">
    <property type="entry name" value="DEP"/>
    <property type="match status" value="1"/>
</dbReference>
<keyword evidence="1" id="KW-0734">Signal transduction inhibitor</keyword>
<feature type="region of interest" description="Disordered" evidence="2">
    <location>
        <begin position="315"/>
        <end position="352"/>
    </location>
</feature>
<dbReference type="Gene3D" id="1.10.167.10">
    <property type="entry name" value="Regulator of G-protein Signalling 4, domain 2"/>
    <property type="match status" value="1"/>
</dbReference>
<dbReference type="InterPro" id="IPR036390">
    <property type="entry name" value="WH_DNA-bd_sf"/>
</dbReference>
<evidence type="ECO:0008006" key="7">
    <source>
        <dbReference type="Google" id="ProtNLM"/>
    </source>
</evidence>
<dbReference type="PROSITE" id="PS50186">
    <property type="entry name" value="DEP"/>
    <property type="match status" value="1"/>
</dbReference>
<feature type="compositionally biased region" description="Low complexity" evidence="2">
    <location>
        <begin position="334"/>
        <end position="352"/>
    </location>
</feature>
<keyword evidence="6" id="KW-1185">Reference proteome</keyword>
<dbReference type="Proteomes" id="UP000605846">
    <property type="component" value="Unassembled WGS sequence"/>
</dbReference>
<dbReference type="InterPro" id="IPR036305">
    <property type="entry name" value="RGS_sf"/>
</dbReference>
<evidence type="ECO:0000313" key="6">
    <source>
        <dbReference type="Proteomes" id="UP000605846"/>
    </source>
</evidence>
<dbReference type="OrthoDB" id="196547at2759"/>
<sequence>MPNTNSSLATYTTMMRVTTTGRPYTKDLHDLFAAFIIQQPLGDHRSFLRVYPSTFTTDEGVASMAEFKFTHVVRGPDPNDPSRQVSTRTTTTFSMSREMAKLLGMHFLNARLVENAVDPQNRTMKDKGIWSITPKGRYMIEDFSQRAQVKINHMKPHLARIESFQVFPFERLENTDQLTFSRPNMTQAFQTMMRWLPVESLQADEIGGLTKNDLHKLKYTFYGYQCFEWISEYTTVVNRDEALLIASEFVLYGWIEQILDKSDRANSTSNEDILFKMGRNTYYYVTERGQKVLGWTKDDITANVAAETRSNYTSRLLPTEADNSSVGVPEATVSRQQITTQSSNSSSTSSENMNTSTLLYDFGFANDFPMLSEKASRDDSTEKLLTAQLQPTVFERSLSSHSRTSVSQDSGSEVATAIASSTNSRPQSMDENGELKDSQWTRLQQILEDPLLRMYLREFMKAGFCEENIDFWTDYNELRKKLKTARDRNSKDILVDCYAIYESYLGRGAPSEVNIDHTLRQDIIQFVTSTFTVLSGVSKDIPFMSQAHTGHATVTVNIPASQCIIALMQLYDKVNDHICRIMAEDSVPRFMKTAKYHEISSTLRKSSDS</sequence>
<accession>A0A8H7BQP7</accession>
<evidence type="ECO:0000256" key="2">
    <source>
        <dbReference type="SAM" id="MobiDB-lite"/>
    </source>
</evidence>
<dbReference type="GO" id="GO:0035556">
    <property type="term" value="P:intracellular signal transduction"/>
    <property type="evidence" value="ECO:0007669"/>
    <property type="project" value="InterPro"/>
</dbReference>
<dbReference type="AlphaFoldDB" id="A0A8H7BQP7"/>
<feature type="region of interest" description="Disordered" evidence="2">
    <location>
        <begin position="396"/>
        <end position="436"/>
    </location>
</feature>
<dbReference type="Pfam" id="PF25889">
    <property type="entry name" value="WHD_Fungal_DR"/>
    <property type="match status" value="1"/>
</dbReference>
<reference evidence="5" key="1">
    <citation type="submission" date="2020-01" db="EMBL/GenBank/DDBJ databases">
        <title>Genome Sequencing of Three Apophysomyces-Like Fungal Strains Confirms a Novel Fungal Genus in the Mucoromycota with divergent Burkholderia-like Endosymbiotic Bacteria.</title>
        <authorList>
            <person name="Stajich J.E."/>
            <person name="Macias A.M."/>
            <person name="Carter-House D."/>
            <person name="Lovett B."/>
            <person name="Kasson L.R."/>
            <person name="Berry K."/>
            <person name="Grigoriev I."/>
            <person name="Chang Y."/>
            <person name="Spatafora J."/>
            <person name="Kasson M.T."/>
        </authorList>
    </citation>
    <scope>NUCLEOTIDE SEQUENCE</scope>
    <source>
        <strain evidence="5">NRRL A-21654</strain>
    </source>
</reference>
<dbReference type="SUPFAM" id="SSF46785">
    <property type="entry name" value="Winged helix' DNA-binding domain"/>
    <property type="match status" value="1"/>
</dbReference>
<evidence type="ECO:0000259" key="4">
    <source>
        <dbReference type="PROSITE" id="PS50186"/>
    </source>
</evidence>
<feature type="domain" description="RGS" evidence="3">
    <location>
        <begin position="442"/>
        <end position="600"/>
    </location>
</feature>
<dbReference type="SUPFAM" id="SSF48097">
    <property type="entry name" value="Regulator of G-protein signaling, RGS"/>
    <property type="match status" value="1"/>
</dbReference>
<dbReference type="InterPro" id="IPR036388">
    <property type="entry name" value="WH-like_DNA-bd_sf"/>
</dbReference>
<dbReference type="Pfam" id="PF00615">
    <property type="entry name" value="RGS"/>
    <property type="match status" value="1"/>
</dbReference>
<dbReference type="InterPro" id="IPR058855">
    <property type="entry name" value="RGS1/SST2-like_Fungal-DR"/>
</dbReference>
<organism evidence="5 6">
    <name type="scientific">Apophysomyces ossiformis</name>
    <dbReference type="NCBI Taxonomy" id="679940"/>
    <lineage>
        <taxon>Eukaryota</taxon>
        <taxon>Fungi</taxon>
        <taxon>Fungi incertae sedis</taxon>
        <taxon>Mucoromycota</taxon>
        <taxon>Mucoromycotina</taxon>
        <taxon>Mucoromycetes</taxon>
        <taxon>Mucorales</taxon>
        <taxon>Mucorineae</taxon>
        <taxon>Mucoraceae</taxon>
        <taxon>Apophysomyces</taxon>
    </lineage>
</organism>
<dbReference type="SMART" id="SM00315">
    <property type="entry name" value="RGS"/>
    <property type="match status" value="1"/>
</dbReference>
<dbReference type="PANTHER" id="PTHR10845:SF192">
    <property type="entry name" value="DOUBLE HIT, ISOFORM B"/>
    <property type="match status" value="1"/>
</dbReference>
<evidence type="ECO:0000256" key="1">
    <source>
        <dbReference type="ARBA" id="ARBA00022700"/>
    </source>
</evidence>
<feature type="compositionally biased region" description="Polar residues" evidence="2">
    <location>
        <begin position="315"/>
        <end position="326"/>
    </location>
</feature>
<evidence type="ECO:0000313" key="5">
    <source>
        <dbReference type="EMBL" id="KAF7728020.1"/>
    </source>
</evidence>
<dbReference type="InterPro" id="IPR016137">
    <property type="entry name" value="RGS"/>
</dbReference>
<evidence type="ECO:0000259" key="3">
    <source>
        <dbReference type="PROSITE" id="PS50132"/>
    </source>
</evidence>
<comment type="caution">
    <text evidence="5">The sequence shown here is derived from an EMBL/GenBank/DDBJ whole genome shotgun (WGS) entry which is preliminary data.</text>
</comment>
<dbReference type="InterPro" id="IPR000591">
    <property type="entry name" value="DEP_dom"/>
</dbReference>
<protein>
    <recommendedName>
        <fullName evidence="7">RGS domain-containing protein</fullName>
    </recommendedName>
</protein>
<dbReference type="Gene3D" id="1.10.10.10">
    <property type="entry name" value="Winged helix-like DNA-binding domain superfamily/Winged helix DNA-binding domain"/>
    <property type="match status" value="2"/>
</dbReference>
<dbReference type="PROSITE" id="PS50132">
    <property type="entry name" value="RGS"/>
    <property type="match status" value="1"/>
</dbReference>
<feature type="compositionally biased region" description="Polar residues" evidence="2">
    <location>
        <begin position="408"/>
        <end position="430"/>
    </location>
</feature>
<dbReference type="PANTHER" id="PTHR10845">
    <property type="entry name" value="REGULATOR OF G PROTEIN SIGNALING"/>
    <property type="match status" value="1"/>
</dbReference>
<dbReference type="SMART" id="SM00049">
    <property type="entry name" value="DEP"/>
    <property type="match status" value="2"/>
</dbReference>
<proteinExistence type="predicted"/>
<dbReference type="PRINTS" id="PR01301">
    <property type="entry name" value="RGSPROTEIN"/>
</dbReference>
<dbReference type="InterPro" id="IPR044926">
    <property type="entry name" value="RGS_subdomain_2"/>
</dbReference>
<dbReference type="GO" id="GO:0009968">
    <property type="term" value="P:negative regulation of signal transduction"/>
    <property type="evidence" value="ECO:0007669"/>
    <property type="project" value="UniProtKB-KW"/>
</dbReference>
<gene>
    <name evidence="5" type="ORF">EC973_006785</name>
</gene>
<feature type="domain" description="DEP" evidence="4">
    <location>
        <begin position="217"/>
        <end position="287"/>
    </location>
</feature>
<feature type="compositionally biased region" description="Low complexity" evidence="2">
    <location>
        <begin position="397"/>
        <end position="407"/>
    </location>
</feature>
<dbReference type="EMBL" id="JABAYA010000045">
    <property type="protein sequence ID" value="KAF7728020.1"/>
    <property type="molecule type" value="Genomic_DNA"/>
</dbReference>